<proteinExistence type="predicted"/>
<gene>
    <name evidence="1" type="ORF">TNCT_635411</name>
</gene>
<reference evidence="1" key="1">
    <citation type="submission" date="2020-07" db="EMBL/GenBank/DDBJ databases">
        <title>Multicomponent nature underlies the extraordinary mechanical properties of spider dragline silk.</title>
        <authorList>
            <person name="Kono N."/>
            <person name="Nakamura H."/>
            <person name="Mori M."/>
            <person name="Yoshida Y."/>
            <person name="Ohtoshi R."/>
            <person name="Malay A.D."/>
            <person name="Moran D.A.P."/>
            <person name="Tomita M."/>
            <person name="Numata K."/>
            <person name="Arakawa K."/>
        </authorList>
    </citation>
    <scope>NUCLEOTIDE SEQUENCE</scope>
</reference>
<dbReference type="Proteomes" id="UP000887116">
    <property type="component" value="Unassembled WGS sequence"/>
</dbReference>
<dbReference type="OrthoDB" id="6442593at2759"/>
<organism evidence="1 2">
    <name type="scientific">Trichonephila clavata</name>
    <name type="common">Joro spider</name>
    <name type="synonym">Nephila clavata</name>
    <dbReference type="NCBI Taxonomy" id="2740835"/>
    <lineage>
        <taxon>Eukaryota</taxon>
        <taxon>Metazoa</taxon>
        <taxon>Ecdysozoa</taxon>
        <taxon>Arthropoda</taxon>
        <taxon>Chelicerata</taxon>
        <taxon>Arachnida</taxon>
        <taxon>Araneae</taxon>
        <taxon>Araneomorphae</taxon>
        <taxon>Entelegynae</taxon>
        <taxon>Araneoidea</taxon>
        <taxon>Nephilidae</taxon>
        <taxon>Trichonephila</taxon>
    </lineage>
</organism>
<dbReference type="Gene3D" id="3.40.630.30">
    <property type="match status" value="1"/>
</dbReference>
<dbReference type="EMBL" id="BMAO01011793">
    <property type="protein sequence ID" value="GFQ76597.1"/>
    <property type="molecule type" value="Genomic_DNA"/>
</dbReference>
<name>A0A8X6FCS6_TRICU</name>
<evidence type="ECO:0000313" key="1">
    <source>
        <dbReference type="EMBL" id="GFQ76597.1"/>
    </source>
</evidence>
<accession>A0A8X6FCS6</accession>
<keyword evidence="2" id="KW-1185">Reference proteome</keyword>
<dbReference type="AlphaFoldDB" id="A0A8X6FCS6"/>
<protein>
    <submittedName>
        <fullName evidence="1">Glycerol-3-phosphate dehydrogenase</fullName>
    </submittedName>
</protein>
<evidence type="ECO:0000313" key="2">
    <source>
        <dbReference type="Proteomes" id="UP000887116"/>
    </source>
</evidence>
<sequence>MQDKKIYYSSLIVQNLKDYILYTANLSEWEVHDEFDNVTFTINGTRESLFNFVFCGDQCTELSIQKTLDYLRTRDIEATWVINSHMKIRDILEKCEIKHVSTPKKALLNTQNYFLPADVIPNLRLNAVNGSDLLEQLDLHTSKIFYHGVGIVSTFFRGLSNYDDENPRLRFFLVTLNSEIIGTCGLYVQDSVAGFYSDGVLPIYRNRGIDLKSKDSEVYCICYGRSIIDDSNNVIGVLLWIRNVSDCKIKAHGLELENSKLTQEVESYKNVFNSLPFPILKYNKNRKVEFYNLFYDKYVDGSKKFAITSSAHSTKPGRHVVTYKNEPKVFDFVKIPIQGSGSIVMYGKDVSDAEKLYTELNSYLATQKNLLERLPVAIVIYSKNQKLKFYNNAFIKTFQFDPKFLASYPTYHEVMLYLFESKKLLEKEDFQTISNQRHELFKKLFASYDDTMHFTNGKAFRVLTIPYASEGLLFSYEECKR</sequence>
<comment type="caution">
    <text evidence="1">The sequence shown here is derived from an EMBL/GenBank/DDBJ whole genome shotgun (WGS) entry which is preliminary data.</text>
</comment>